<dbReference type="GO" id="GO:0051539">
    <property type="term" value="F:4 iron, 4 sulfur cluster binding"/>
    <property type="evidence" value="ECO:0007669"/>
    <property type="project" value="UniProtKB-KW"/>
</dbReference>
<evidence type="ECO:0000256" key="12">
    <source>
        <dbReference type="ARBA" id="ARBA00023014"/>
    </source>
</evidence>
<dbReference type="GO" id="GO:0043139">
    <property type="term" value="F:5'-3' DNA helicase activity"/>
    <property type="evidence" value="ECO:0007669"/>
    <property type="project" value="UniProtKB-EC"/>
</dbReference>
<dbReference type="Gene3D" id="3.40.50.300">
    <property type="entry name" value="P-loop containing nucleotide triphosphate hydrolases"/>
    <property type="match status" value="2"/>
</dbReference>
<dbReference type="InterPro" id="IPR011604">
    <property type="entry name" value="PDDEXK-like_dom_sf"/>
</dbReference>
<dbReference type="SUPFAM" id="SSF52540">
    <property type="entry name" value="P-loop containing nucleoside triphosphate hydrolases"/>
    <property type="match status" value="2"/>
</dbReference>
<evidence type="ECO:0000256" key="3">
    <source>
        <dbReference type="ARBA" id="ARBA00022722"/>
    </source>
</evidence>
<evidence type="ECO:0000313" key="22">
    <source>
        <dbReference type="Proteomes" id="UP000234748"/>
    </source>
</evidence>
<evidence type="ECO:0000256" key="14">
    <source>
        <dbReference type="ARBA" id="ARBA00023204"/>
    </source>
</evidence>
<dbReference type="PANTHER" id="PTHR11472:SF34">
    <property type="entry name" value="REGULATOR OF TELOMERE ELONGATION HELICASE 1"/>
    <property type="match status" value="1"/>
</dbReference>
<evidence type="ECO:0000256" key="5">
    <source>
        <dbReference type="ARBA" id="ARBA00022741"/>
    </source>
</evidence>
<evidence type="ECO:0000256" key="13">
    <source>
        <dbReference type="ARBA" id="ARBA00023125"/>
    </source>
</evidence>
<dbReference type="InterPro" id="IPR006555">
    <property type="entry name" value="ATP-dep_Helicase_C"/>
</dbReference>
<accession>A0A2N5MAN4</accession>
<feature type="domain" description="Helicase ATP-binding" evidence="19">
    <location>
        <begin position="203"/>
        <end position="412"/>
    </location>
</feature>
<keyword evidence="12" id="KW-0411">Iron-sulfur</keyword>
<evidence type="ECO:0000259" key="20">
    <source>
        <dbReference type="PROSITE" id="PS51193"/>
    </source>
</evidence>
<evidence type="ECO:0000256" key="6">
    <source>
        <dbReference type="ARBA" id="ARBA00022763"/>
    </source>
</evidence>
<evidence type="ECO:0000256" key="9">
    <source>
        <dbReference type="ARBA" id="ARBA00022839"/>
    </source>
</evidence>
<dbReference type="GO" id="GO:0003677">
    <property type="term" value="F:DNA binding"/>
    <property type="evidence" value="ECO:0007669"/>
    <property type="project" value="UniProtKB-KW"/>
</dbReference>
<keyword evidence="9" id="KW-0269">Exonuclease</keyword>
<dbReference type="AlphaFoldDB" id="A0A2N5MAN4"/>
<evidence type="ECO:0000256" key="10">
    <source>
        <dbReference type="ARBA" id="ARBA00022840"/>
    </source>
</evidence>
<gene>
    <name evidence="21" type="ORF">CUU66_02875</name>
</gene>
<dbReference type="InterPro" id="IPR027417">
    <property type="entry name" value="P-loop_NTPase"/>
</dbReference>
<name>A0A2N5MAN4_9BACI</name>
<reference evidence="21 22" key="1">
    <citation type="submission" date="2017-11" db="EMBL/GenBank/DDBJ databases">
        <title>Comparitive Functional Genomics of Dry Heat Resistant strains isolated from the Viking Spacecraft.</title>
        <authorList>
            <person name="Seuylemezian A."/>
            <person name="Cooper K."/>
            <person name="Vaishampayan P."/>
        </authorList>
    </citation>
    <scope>NUCLEOTIDE SEQUENCE [LARGE SCALE GENOMIC DNA]</scope>
    <source>
        <strain evidence="21 22">V1-29</strain>
    </source>
</reference>
<evidence type="ECO:0000256" key="11">
    <source>
        <dbReference type="ARBA" id="ARBA00023004"/>
    </source>
</evidence>
<evidence type="ECO:0000256" key="16">
    <source>
        <dbReference type="ARBA" id="ARBA00038058"/>
    </source>
</evidence>
<feature type="domain" description="Helicase ATP-binding" evidence="20">
    <location>
        <begin position="181"/>
        <end position="428"/>
    </location>
</feature>
<dbReference type="InterPro" id="IPR045028">
    <property type="entry name" value="DinG/Rad3-like"/>
</dbReference>
<dbReference type="RefSeq" id="WP_101640173.1">
    <property type="nucleotide sequence ID" value="NZ_PGUY01000008.1"/>
</dbReference>
<dbReference type="EMBL" id="PGUY01000008">
    <property type="protein sequence ID" value="PLT31422.1"/>
    <property type="molecule type" value="Genomic_DNA"/>
</dbReference>
<evidence type="ECO:0000256" key="8">
    <source>
        <dbReference type="ARBA" id="ARBA00022806"/>
    </source>
</evidence>
<dbReference type="GO" id="GO:0005524">
    <property type="term" value="F:ATP binding"/>
    <property type="evidence" value="ECO:0007669"/>
    <property type="project" value="UniProtKB-KW"/>
</dbReference>
<keyword evidence="11" id="KW-0408">Iron</keyword>
<evidence type="ECO:0000256" key="1">
    <source>
        <dbReference type="ARBA" id="ARBA00001966"/>
    </source>
</evidence>
<keyword evidence="4" id="KW-0479">Metal-binding</keyword>
<keyword evidence="7" id="KW-0378">Hydrolase</keyword>
<dbReference type="PROSITE" id="PS51192">
    <property type="entry name" value="HELICASE_ATP_BIND_1"/>
    <property type="match status" value="1"/>
</dbReference>
<keyword evidence="2" id="KW-0004">4Fe-4S</keyword>
<keyword evidence="8 21" id="KW-0347">Helicase</keyword>
<keyword evidence="13" id="KW-0238">DNA-binding</keyword>
<evidence type="ECO:0000256" key="15">
    <source>
        <dbReference type="ARBA" id="ARBA00023235"/>
    </source>
</evidence>
<organism evidence="21 22">
    <name type="scientific">Peribacillus deserti</name>
    <dbReference type="NCBI Taxonomy" id="673318"/>
    <lineage>
        <taxon>Bacteria</taxon>
        <taxon>Bacillati</taxon>
        <taxon>Bacillota</taxon>
        <taxon>Bacilli</taxon>
        <taxon>Bacillales</taxon>
        <taxon>Bacillaceae</taxon>
        <taxon>Peribacillus</taxon>
    </lineage>
</organism>
<dbReference type="InterPro" id="IPR010614">
    <property type="entry name" value="RAD3-like_helicase_DEAD"/>
</dbReference>
<evidence type="ECO:0000256" key="4">
    <source>
        <dbReference type="ARBA" id="ARBA00022723"/>
    </source>
</evidence>
<keyword evidence="14" id="KW-0234">DNA repair</keyword>
<comment type="caution">
    <text evidence="21">The sequence shown here is derived from an EMBL/GenBank/DDBJ whole genome shotgun (WGS) entry which is preliminary data.</text>
</comment>
<dbReference type="Pfam" id="PF00270">
    <property type="entry name" value="DEAD"/>
    <property type="match status" value="1"/>
</dbReference>
<keyword evidence="15" id="KW-0413">Isomerase</keyword>
<dbReference type="Gene3D" id="3.90.320.10">
    <property type="match status" value="1"/>
</dbReference>
<dbReference type="SMART" id="SM00488">
    <property type="entry name" value="DEXDc2"/>
    <property type="match status" value="1"/>
</dbReference>
<dbReference type="Proteomes" id="UP000234748">
    <property type="component" value="Unassembled WGS sequence"/>
</dbReference>
<comment type="cofactor">
    <cofactor evidence="1">
        <name>[4Fe-4S] cluster</name>
        <dbReference type="ChEBI" id="CHEBI:49883"/>
    </cofactor>
</comment>
<comment type="catalytic activity">
    <reaction evidence="18">
        <text>ATP + H2O = ADP + phosphate + H(+)</text>
        <dbReference type="Rhea" id="RHEA:13065"/>
        <dbReference type="ChEBI" id="CHEBI:15377"/>
        <dbReference type="ChEBI" id="CHEBI:15378"/>
        <dbReference type="ChEBI" id="CHEBI:30616"/>
        <dbReference type="ChEBI" id="CHEBI:43474"/>
        <dbReference type="ChEBI" id="CHEBI:456216"/>
        <dbReference type="EC" id="5.6.2.3"/>
    </reaction>
</comment>
<evidence type="ECO:0000256" key="17">
    <source>
        <dbReference type="ARBA" id="ARBA00044969"/>
    </source>
</evidence>
<dbReference type="Pfam" id="PF06733">
    <property type="entry name" value="DEAD_2"/>
    <property type="match status" value="1"/>
</dbReference>
<dbReference type="GO" id="GO:0006281">
    <property type="term" value="P:DNA repair"/>
    <property type="evidence" value="ECO:0007669"/>
    <property type="project" value="UniProtKB-KW"/>
</dbReference>
<evidence type="ECO:0000256" key="7">
    <source>
        <dbReference type="ARBA" id="ARBA00022801"/>
    </source>
</evidence>
<keyword evidence="10" id="KW-0067">ATP-binding</keyword>
<dbReference type="PANTHER" id="PTHR11472">
    <property type="entry name" value="DNA REPAIR DEAD HELICASE RAD3/XP-D SUBFAMILY MEMBER"/>
    <property type="match status" value="1"/>
</dbReference>
<sequence>MQKEVRLSVRPLVEYVFSSGSIETGFRSSTALAEGTRIHQKIQQTYKETDRKEVFLRTELSLEHVTFKLEGRCDGLISENDEIIIDEIKSTKRQLHEITEDTFPVHWAQAKVYAYMYAKEHGTAHMTVQLTYVHVHTEEKAVFRKKFSWLELESFIFFVLQEYVPYANLRLQHLYERNISIKNLIFPYPAYRKGQRQLAGAVYKTISEKKSLFANAPTGIGKTISATFPSIKALAEEKGKRLIYLTAKTITRQAAEEAFYLMGEKGLIIHSVTITAKEKVCFKEGFHCSKDSCEFSDGYYDRINGAILDMLANETIMDRKVIERYAVKHKVCPFEFSLDAAYTADVIICDYNYIFDPKVSLRRLTEEQKKETVLLIDEAHNLVERARNMFSAEIIKSEFLQLKREYKNKSKVIFEAAKKLNDYFIAVKKQIPPSGFMAVKEIPEELLGLADQFAGFAEAELISGGTENSDLLIEAFFRAGDFLRIAKLFDERFVFFCEKDRNEIKVSLLCLDPSMLLQKTGKGYRSKIYFSATLQPLMFYQDMLGADQEDYHISVPTPFAAEQTEILVYPLSTRYHDRQGSLVPIANFIYEQLSGMPGNYLIFFPSYKYMNDVLTVFAEKEFPGKITIQNSNMTEEERESFLASFSKDSKEPHTGFAVMGGIFSEGIDLKGDRLNGVIVVGVGLPQVNPERNLMKEFFSSQGKNGFDYAYVYPGVNKILQAGGRLIRSETDTGTIVLIDDRYLTPKYKSMLPEEWREYKIVKAEHEHGLDRD</sequence>
<dbReference type="PROSITE" id="PS51193">
    <property type="entry name" value="HELICASE_ATP_BIND_2"/>
    <property type="match status" value="1"/>
</dbReference>
<keyword evidence="22" id="KW-1185">Reference proteome</keyword>
<dbReference type="SMART" id="SM00487">
    <property type="entry name" value="DEXDc"/>
    <property type="match status" value="1"/>
</dbReference>
<comment type="similarity">
    <text evidence="16">Belongs to the helicase family. DinG subfamily.</text>
</comment>
<dbReference type="InterPro" id="IPR006554">
    <property type="entry name" value="Helicase-like_DEXD_c2"/>
</dbReference>
<proteinExistence type="inferred from homology"/>
<dbReference type="GO" id="GO:0016887">
    <property type="term" value="F:ATP hydrolysis activity"/>
    <property type="evidence" value="ECO:0007669"/>
    <property type="project" value="RHEA"/>
</dbReference>
<dbReference type="SMART" id="SM00491">
    <property type="entry name" value="HELICc2"/>
    <property type="match status" value="1"/>
</dbReference>
<dbReference type="InterPro" id="IPR014001">
    <property type="entry name" value="Helicase_ATP-bd"/>
</dbReference>
<protein>
    <recommendedName>
        <fullName evidence="17">DNA 5'-3' helicase</fullName>
        <ecNumber evidence="17">5.6.2.3</ecNumber>
    </recommendedName>
</protein>
<dbReference type="EC" id="5.6.2.3" evidence="17"/>
<keyword evidence="6" id="KW-0227">DNA damage</keyword>
<keyword evidence="5" id="KW-0547">Nucleotide-binding</keyword>
<dbReference type="GO" id="GO:0004527">
    <property type="term" value="F:exonuclease activity"/>
    <property type="evidence" value="ECO:0007669"/>
    <property type="project" value="UniProtKB-KW"/>
</dbReference>
<dbReference type="Pfam" id="PF12705">
    <property type="entry name" value="PDDEXK_1"/>
    <property type="match status" value="1"/>
</dbReference>
<dbReference type="Pfam" id="PF13307">
    <property type="entry name" value="Helicase_C_2"/>
    <property type="match status" value="1"/>
</dbReference>
<dbReference type="InterPro" id="IPR014013">
    <property type="entry name" value="Helic_SF1/SF2_ATP-bd_DinG/Rad3"/>
</dbReference>
<dbReference type="InterPro" id="IPR038726">
    <property type="entry name" value="PDDEXK_AddAB-type"/>
</dbReference>
<evidence type="ECO:0000256" key="18">
    <source>
        <dbReference type="ARBA" id="ARBA00048954"/>
    </source>
</evidence>
<evidence type="ECO:0000256" key="2">
    <source>
        <dbReference type="ARBA" id="ARBA00022485"/>
    </source>
</evidence>
<dbReference type="OrthoDB" id="9765586at2"/>
<keyword evidence="3" id="KW-0540">Nuclease</keyword>
<dbReference type="Gene3D" id="1.10.275.30">
    <property type="match status" value="1"/>
</dbReference>
<evidence type="ECO:0000259" key="19">
    <source>
        <dbReference type="PROSITE" id="PS51192"/>
    </source>
</evidence>
<dbReference type="InterPro" id="IPR011545">
    <property type="entry name" value="DEAD/DEAH_box_helicase_dom"/>
</dbReference>
<evidence type="ECO:0000313" key="21">
    <source>
        <dbReference type="EMBL" id="PLT31422.1"/>
    </source>
</evidence>
<dbReference type="GO" id="GO:0046872">
    <property type="term" value="F:metal ion binding"/>
    <property type="evidence" value="ECO:0007669"/>
    <property type="project" value="UniProtKB-KW"/>
</dbReference>